<gene>
    <name evidence="1" type="ORF">HMPREF1544_11502</name>
</gene>
<dbReference type="eggNOG" id="ENOG502TABX">
    <property type="taxonomic scope" value="Eukaryota"/>
</dbReference>
<dbReference type="OMA" id="RSSFWDE"/>
<dbReference type="AlphaFoldDB" id="S2J0W1"/>
<organism evidence="1 2">
    <name type="scientific">Mucor circinelloides f. circinelloides (strain 1006PhL)</name>
    <name type="common">Mucormycosis agent</name>
    <name type="synonym">Calyptromyces circinelloides</name>
    <dbReference type="NCBI Taxonomy" id="1220926"/>
    <lineage>
        <taxon>Eukaryota</taxon>
        <taxon>Fungi</taxon>
        <taxon>Fungi incertae sedis</taxon>
        <taxon>Mucoromycota</taxon>
        <taxon>Mucoromycotina</taxon>
        <taxon>Mucoromycetes</taxon>
        <taxon>Mucorales</taxon>
        <taxon>Mucorineae</taxon>
        <taxon>Mucoraceae</taxon>
        <taxon>Mucor</taxon>
    </lineage>
</organism>
<dbReference type="InParanoid" id="S2J0W1"/>
<sequence>MTNRPRSSFWDEHWQGTIIENQTIAFFTTKTTLSTMTCRNEKRPMAPSATHGYQFLYFTSRGRERISKIRAGFNVLDLQQGRILDIHYPENNTISFLVHNDYADTVIAAMSKLPSSTLITEFDPCASSLLRDPKYHQSTDSSFLTSEATRIFQERLIRIVQRLHVPHVQLAVARDFCFTHQWITTD</sequence>
<feature type="non-terminal residue" evidence="1">
    <location>
        <position position="186"/>
    </location>
</feature>
<evidence type="ECO:0000313" key="1">
    <source>
        <dbReference type="EMBL" id="EPB81752.1"/>
    </source>
</evidence>
<dbReference type="EMBL" id="KE124150">
    <property type="protein sequence ID" value="EPB81752.1"/>
    <property type="molecule type" value="Genomic_DNA"/>
</dbReference>
<protein>
    <submittedName>
        <fullName evidence="1">Uncharacterized protein</fullName>
    </submittedName>
</protein>
<keyword evidence="2" id="KW-1185">Reference proteome</keyword>
<dbReference type="Proteomes" id="UP000014254">
    <property type="component" value="Unassembled WGS sequence"/>
</dbReference>
<dbReference type="OrthoDB" id="2281765at2759"/>
<reference evidence="2" key="1">
    <citation type="submission" date="2013-05" db="EMBL/GenBank/DDBJ databases">
        <title>The Genome sequence of Mucor circinelloides f. circinelloides 1006PhL.</title>
        <authorList>
            <consortium name="The Broad Institute Genomics Platform"/>
            <person name="Cuomo C."/>
            <person name="Earl A."/>
            <person name="Findley K."/>
            <person name="Lee S.C."/>
            <person name="Walker B."/>
            <person name="Young S."/>
            <person name="Zeng Q."/>
            <person name="Gargeya S."/>
            <person name="Fitzgerald M."/>
            <person name="Haas B."/>
            <person name="Abouelleil A."/>
            <person name="Allen A.W."/>
            <person name="Alvarado L."/>
            <person name="Arachchi H.M."/>
            <person name="Berlin A.M."/>
            <person name="Chapman S.B."/>
            <person name="Gainer-Dewar J."/>
            <person name="Goldberg J."/>
            <person name="Griggs A."/>
            <person name="Gujja S."/>
            <person name="Hansen M."/>
            <person name="Howarth C."/>
            <person name="Imamovic A."/>
            <person name="Ireland A."/>
            <person name="Larimer J."/>
            <person name="McCowan C."/>
            <person name="Murphy C."/>
            <person name="Pearson M."/>
            <person name="Poon T.W."/>
            <person name="Priest M."/>
            <person name="Roberts A."/>
            <person name="Saif S."/>
            <person name="Shea T."/>
            <person name="Sisk P."/>
            <person name="Sykes S."/>
            <person name="Wortman J."/>
            <person name="Nusbaum C."/>
            <person name="Birren B."/>
        </authorList>
    </citation>
    <scope>NUCLEOTIDE SEQUENCE [LARGE SCALE GENOMIC DNA]</scope>
    <source>
        <strain evidence="2">1006PhL</strain>
    </source>
</reference>
<dbReference type="VEuPathDB" id="FungiDB:HMPREF1544_11502"/>
<evidence type="ECO:0000313" key="2">
    <source>
        <dbReference type="Proteomes" id="UP000014254"/>
    </source>
</evidence>
<proteinExistence type="predicted"/>
<name>S2J0W1_MUCC1</name>
<accession>S2J0W1</accession>
<dbReference type="STRING" id="1220926.S2J0W1"/>